<gene>
    <name evidence="3" type="ORF">GGD46_005726</name>
</gene>
<dbReference type="InterPro" id="IPR047676">
    <property type="entry name" value="FxLYD_dom"/>
</dbReference>
<keyword evidence="2" id="KW-0472">Membrane</keyword>
<dbReference type="NCBIfam" id="NF038353">
    <property type="entry name" value="FxLYD_dom"/>
    <property type="match status" value="1"/>
</dbReference>
<evidence type="ECO:0000256" key="1">
    <source>
        <dbReference type="SAM" id="MobiDB-lite"/>
    </source>
</evidence>
<evidence type="ECO:0000313" key="4">
    <source>
        <dbReference type="Proteomes" id="UP000565576"/>
    </source>
</evidence>
<proteinExistence type="predicted"/>
<protein>
    <recommendedName>
        <fullName evidence="5">DUF3426 domain-containing protein</fullName>
    </recommendedName>
</protein>
<evidence type="ECO:0000313" key="3">
    <source>
        <dbReference type="EMBL" id="MBB6488412.1"/>
    </source>
</evidence>
<accession>A0A7X0IXF3</accession>
<organism evidence="3 4">
    <name type="scientific">Rhizobium lusitanum</name>
    <dbReference type="NCBI Taxonomy" id="293958"/>
    <lineage>
        <taxon>Bacteria</taxon>
        <taxon>Pseudomonadati</taxon>
        <taxon>Pseudomonadota</taxon>
        <taxon>Alphaproteobacteria</taxon>
        <taxon>Hyphomicrobiales</taxon>
        <taxon>Rhizobiaceae</taxon>
        <taxon>Rhizobium/Agrobacterium group</taxon>
        <taxon>Rhizobium</taxon>
    </lineage>
</organism>
<name>A0A7X0IXF3_9HYPH</name>
<sequence>MGAFRHRQQRAELVYDLIPPERGQGAGQVHRFAPKPDIVDAEFVTVSGGRNRGTSGVNMRYERPAETRQRLRPTRSNWLSRILAAFRSIENILQQASRRSFVALIVSLAVLIFGLSGGFSGLSSAPIDPNGEPLQFSHVTLTPRDENGLRVLTLNGIVENASGATLSVPQVRANLFAGDHLVRSVVVNVSIDRLGPHESRGFSTRLQHPGGKTPDVRLSFMP</sequence>
<evidence type="ECO:0000256" key="2">
    <source>
        <dbReference type="SAM" id="Phobius"/>
    </source>
</evidence>
<feature type="region of interest" description="Disordered" evidence="1">
    <location>
        <begin position="198"/>
        <end position="222"/>
    </location>
</feature>
<keyword evidence="2" id="KW-0812">Transmembrane</keyword>
<keyword evidence="2" id="KW-1133">Transmembrane helix</keyword>
<dbReference type="RefSeq" id="WP_184709970.1">
    <property type="nucleotide sequence ID" value="NZ_JACHBG010000022.1"/>
</dbReference>
<comment type="caution">
    <text evidence="3">The sequence shown here is derived from an EMBL/GenBank/DDBJ whole genome shotgun (WGS) entry which is preliminary data.</text>
</comment>
<dbReference type="Proteomes" id="UP000565576">
    <property type="component" value="Unassembled WGS sequence"/>
</dbReference>
<evidence type="ECO:0008006" key="5">
    <source>
        <dbReference type="Google" id="ProtNLM"/>
    </source>
</evidence>
<feature type="transmembrane region" description="Helical" evidence="2">
    <location>
        <begin position="101"/>
        <end position="122"/>
    </location>
</feature>
<dbReference type="AlphaFoldDB" id="A0A7X0IXF3"/>
<dbReference type="EMBL" id="JACHBG010000022">
    <property type="protein sequence ID" value="MBB6488412.1"/>
    <property type="molecule type" value="Genomic_DNA"/>
</dbReference>
<reference evidence="3 4" key="1">
    <citation type="submission" date="2020-08" db="EMBL/GenBank/DDBJ databases">
        <title>Genomic Encyclopedia of Type Strains, Phase IV (KMG-V): Genome sequencing to study the core and pangenomes of soil and plant-associated prokaryotes.</title>
        <authorList>
            <person name="Whitman W."/>
        </authorList>
    </citation>
    <scope>NUCLEOTIDE SEQUENCE [LARGE SCALE GENOMIC DNA]</scope>
    <source>
        <strain evidence="3 4">SEMIA 4060</strain>
    </source>
</reference>